<keyword evidence="1" id="KW-0732">Signal</keyword>
<dbReference type="InterPro" id="IPR055382">
    <property type="entry name" value="DUF7601"/>
</dbReference>
<feature type="domain" description="SpaA-like prealbumin fold" evidence="2">
    <location>
        <begin position="927"/>
        <end position="1027"/>
    </location>
</feature>
<dbReference type="Pfam" id="PF24547">
    <property type="entry name" value="DUF7601"/>
    <property type="match status" value="1"/>
</dbReference>
<name>A0A4R3TBH8_9FIRM</name>
<dbReference type="Pfam" id="PF20610">
    <property type="entry name" value="TED_2"/>
    <property type="match status" value="1"/>
</dbReference>
<dbReference type="EMBL" id="SMBP01000010">
    <property type="protein sequence ID" value="TCU59271.1"/>
    <property type="molecule type" value="Genomic_DNA"/>
</dbReference>
<accession>A0A4R3TBH8</accession>
<dbReference type="InterPro" id="IPR041033">
    <property type="entry name" value="SpaA_PFL_dom_1"/>
</dbReference>
<evidence type="ECO:0000259" key="4">
    <source>
        <dbReference type="Pfam" id="PF24547"/>
    </source>
</evidence>
<evidence type="ECO:0008006" key="7">
    <source>
        <dbReference type="Google" id="ProtNLM"/>
    </source>
</evidence>
<comment type="caution">
    <text evidence="5">The sequence shown here is derived from an EMBL/GenBank/DDBJ whole genome shotgun (WGS) entry which is preliminary data.</text>
</comment>
<sequence length="1102" mass="123638">MVRKWKRILFAMLLLFSFSTMDHIAFAKSEEPTTKNMATDGQKHAIVKQKDGEDDTDKNVAVAEPRGVSSFVRIREIYYPSWLGNWSTVMGTIDGKLAYCLEASKNTPPNGNYETTVVNNDNLLKVLYYAYGGAGQSVFLTETEDIAYLYTHILASYAYSGDLYGGHGFDWWDQHGIGLRGVYNLITSYPSPNILQFNNDTLQATYDPNNKIQRTNTITLQAVSKVAVYIPLEDGVTLHNTTTGQTQTGGTGTVYGGQSFYLETKRIDLENKQYKNLKGENLYRYAPLAFSPGGNNQTEGTITVTDFVSLNLNVNWIKPYETWDLKKIDDTGKPIANATYSLYVADSSYAIQQDTPVFTGITDTKGNISVDPNVNTDLTLAALRAKSKYYVLKEEQAPAGYQKAADVHLALIGDTDHPYFIVKNQWESGAITQVKQKIRFNKNSEIDNNKAQYPNVAAFIEDTDTGRLLYQTTSKTWKSTSTQGESKYAEAYQANPIVLSLGADNTYEAIMDLPYNYTSTNMVWEVMPTPPPLPRYDTYIRLCDHAGNCLNGFSKLPDEVCYSSTIVLTNKRNQFSVEKVNVDGKALADAQFTLYDQDNIKNENGTITIVKDIPYEQQTTDAKGQACFGAQNQPLLSGRTYYLKETKAPLGYDLNEEIVEIKVTDQGVFANAKKQDDGILVKKHIKNVIASFLPYAQADDIDTTLQDMKMQLSTADTFTGTYIKQPQTTNLKYHASNTDGIYDVESGPSFLQTDSGWGKLQVEQRYSGTDTMYKFNLNGKNVAGLFMEQTVIQVMDQKATSLEIEKQVIGDNLNETFKFTVMFQDAVSKKYSATIYNADGSKQKDITTSYGILNAELKHKEKLVFPSIDVNEKYFIQETLDSEQSNNYNVSIKVNDETIYYDNKINGVIEKGENHVVFMNTINKTADFTFTKTTMNDVPLANASFGIYELNCTSTSHDHTNEQLKVDNNGNLISSSACWKAKKRVISAGDGNVTFSELSIDKEYRLMEYKAPSGYLLPDGSWKLCYDAQEKEFKVTGIVGNVTGTPAFKKESSTASYRLPNYQQQTIPDTGFTGTNHYLLWGGMLMLLGFGWRQWQRERKHL</sequence>
<feature type="domain" description="SpaA-like prealbumin fold" evidence="2">
    <location>
        <begin position="574"/>
        <end position="668"/>
    </location>
</feature>
<organism evidence="5 6">
    <name type="scientific">Longicatena caecimuris</name>
    <dbReference type="NCBI Taxonomy" id="1796635"/>
    <lineage>
        <taxon>Bacteria</taxon>
        <taxon>Bacillati</taxon>
        <taxon>Bacillota</taxon>
        <taxon>Erysipelotrichia</taxon>
        <taxon>Erysipelotrichales</taxon>
        <taxon>Erysipelotrichaceae</taxon>
        <taxon>Longicatena</taxon>
    </lineage>
</organism>
<dbReference type="Pfam" id="PF17802">
    <property type="entry name" value="SpaA"/>
    <property type="match status" value="3"/>
</dbReference>
<dbReference type="Gene3D" id="2.60.40.1140">
    <property type="entry name" value="Collagen-binding surface protein Cna, B-type domain"/>
    <property type="match status" value="1"/>
</dbReference>
<dbReference type="InterPro" id="IPR013783">
    <property type="entry name" value="Ig-like_fold"/>
</dbReference>
<feature type="chain" id="PRO_5020724722" description="LPXTG-motif cell wall-anchored protein" evidence="1">
    <location>
        <begin position="28"/>
        <end position="1102"/>
    </location>
</feature>
<proteinExistence type="predicted"/>
<evidence type="ECO:0000313" key="5">
    <source>
        <dbReference type="EMBL" id="TCU59271.1"/>
    </source>
</evidence>
<dbReference type="InterPro" id="IPR046751">
    <property type="entry name" value="TED_2"/>
</dbReference>
<feature type="domain" description="Thioester" evidence="3">
    <location>
        <begin position="70"/>
        <end position="192"/>
    </location>
</feature>
<dbReference type="AlphaFoldDB" id="A0A4R3TBH8"/>
<feature type="signal peptide" evidence="1">
    <location>
        <begin position="1"/>
        <end position="27"/>
    </location>
</feature>
<protein>
    <recommendedName>
        <fullName evidence="7">LPXTG-motif cell wall-anchored protein</fullName>
    </recommendedName>
</protein>
<feature type="domain" description="SpaA-like prealbumin fold" evidence="2">
    <location>
        <begin position="324"/>
        <end position="408"/>
    </location>
</feature>
<evidence type="ECO:0000259" key="3">
    <source>
        <dbReference type="Pfam" id="PF20610"/>
    </source>
</evidence>
<dbReference type="Gene3D" id="2.60.40.10">
    <property type="entry name" value="Immunoglobulins"/>
    <property type="match status" value="3"/>
</dbReference>
<dbReference type="RefSeq" id="WP_132224863.1">
    <property type="nucleotide sequence ID" value="NZ_JANKBG010000010.1"/>
</dbReference>
<evidence type="ECO:0000313" key="6">
    <source>
        <dbReference type="Proteomes" id="UP000295773"/>
    </source>
</evidence>
<dbReference type="Proteomes" id="UP000295773">
    <property type="component" value="Unassembled WGS sequence"/>
</dbReference>
<evidence type="ECO:0000259" key="2">
    <source>
        <dbReference type="Pfam" id="PF17802"/>
    </source>
</evidence>
<reference evidence="5 6" key="1">
    <citation type="submission" date="2019-03" db="EMBL/GenBank/DDBJ databases">
        <title>Genomic Encyclopedia of Type Strains, Phase IV (KMG-IV): sequencing the most valuable type-strain genomes for metagenomic binning, comparative biology and taxonomic classification.</title>
        <authorList>
            <person name="Goeker M."/>
        </authorList>
    </citation>
    <scope>NUCLEOTIDE SEQUENCE [LARGE SCALE GENOMIC DNA]</scope>
    <source>
        <strain evidence="5 6">DSM 29481</strain>
    </source>
</reference>
<gene>
    <name evidence="5" type="ORF">EDD61_11085</name>
</gene>
<evidence type="ECO:0000256" key="1">
    <source>
        <dbReference type="SAM" id="SignalP"/>
    </source>
</evidence>
<keyword evidence="6" id="KW-1185">Reference proteome</keyword>
<feature type="domain" description="DUF7601" evidence="4">
    <location>
        <begin position="801"/>
        <end position="921"/>
    </location>
</feature>